<dbReference type="PANTHER" id="PTHR12203:SF35">
    <property type="entry name" value="PROTEIN O-GLUCOSYLTRANSFERASE 1"/>
    <property type="match status" value="1"/>
</dbReference>
<dbReference type="Pfam" id="PF05686">
    <property type="entry name" value="Glyco_transf_90"/>
    <property type="match status" value="1"/>
</dbReference>
<name>A0AAD7UJT6_9STRA</name>
<evidence type="ECO:0000256" key="2">
    <source>
        <dbReference type="ARBA" id="ARBA00022679"/>
    </source>
</evidence>
<comment type="caution">
    <text evidence="5">The sequence shown here is derived from an EMBL/GenBank/DDBJ whole genome shotgun (WGS) entry which is preliminary data.</text>
</comment>
<evidence type="ECO:0000313" key="6">
    <source>
        <dbReference type="Proteomes" id="UP001230188"/>
    </source>
</evidence>
<protein>
    <recommendedName>
        <fullName evidence="4">Glycosyl transferase CAP10 domain-containing protein</fullName>
    </recommendedName>
</protein>
<comment type="similarity">
    <text evidence="1">Belongs to the glycosyltransferase 90 family.</text>
</comment>
<organism evidence="5 6">
    <name type="scientific">Chrysophaeum taylorii</name>
    <dbReference type="NCBI Taxonomy" id="2483200"/>
    <lineage>
        <taxon>Eukaryota</taxon>
        <taxon>Sar</taxon>
        <taxon>Stramenopiles</taxon>
        <taxon>Ochrophyta</taxon>
        <taxon>Pelagophyceae</taxon>
        <taxon>Pelagomonadales</taxon>
        <taxon>Pelagomonadaceae</taxon>
        <taxon>Chrysophaeum</taxon>
    </lineage>
</organism>
<evidence type="ECO:0000313" key="5">
    <source>
        <dbReference type="EMBL" id="KAJ8609494.1"/>
    </source>
</evidence>
<feature type="domain" description="Glycosyl transferase CAP10" evidence="4">
    <location>
        <begin position="114"/>
        <end position="354"/>
    </location>
</feature>
<evidence type="ECO:0000259" key="4">
    <source>
        <dbReference type="SMART" id="SM00672"/>
    </source>
</evidence>
<dbReference type="Proteomes" id="UP001230188">
    <property type="component" value="Unassembled WGS sequence"/>
</dbReference>
<sequence>MSLLYTYQLAIVILGAASSLDSENYDVDAYFRKQPAVIPHCDQRTQLKRRGKTRGTCIHITETGAIVHARDLRNEPGSGKQMLMDMMLRGVLADVGESLKCRVSFLMVYTASGPVRDEKFPVLGFGKRDPEKQPGLLVPNPFFVAPRWWDELTEASLQKSANRPWRWRSNRVMFRGACGPGAQARFQLLRMRDPEDRLDVGFTKVDGYGTMADCISGLAAKTNSTRADVDLVMRRLKPHVPQSNFSNYRYLLHMPGSATGSYSRNLQYLWAHGAVVLIWKHAATEWYYQHLRDGVHYLSVDENNLYNTLRRLDGDARLQLALRRAGRRFAFQHLSGKSLVARWNSIFGVLQERQTSRNSYVPNATSCTCNAYLLRAKTYPPCQKCEITLKRGRSISKFVGLVQ</sequence>
<keyword evidence="3" id="KW-0732">Signal</keyword>
<dbReference type="GO" id="GO:0016740">
    <property type="term" value="F:transferase activity"/>
    <property type="evidence" value="ECO:0007669"/>
    <property type="project" value="UniProtKB-KW"/>
</dbReference>
<accession>A0AAD7UJT6</accession>
<dbReference type="AlphaFoldDB" id="A0AAD7UJT6"/>
<proteinExistence type="inferred from homology"/>
<keyword evidence="2" id="KW-0808">Transferase</keyword>
<reference evidence="5" key="1">
    <citation type="submission" date="2023-01" db="EMBL/GenBank/DDBJ databases">
        <title>Metagenome sequencing of chrysophaentin producing Chrysophaeum taylorii.</title>
        <authorList>
            <person name="Davison J."/>
            <person name="Bewley C."/>
        </authorList>
    </citation>
    <scope>NUCLEOTIDE SEQUENCE</scope>
    <source>
        <strain evidence="5">NIES-1699</strain>
    </source>
</reference>
<evidence type="ECO:0000256" key="1">
    <source>
        <dbReference type="ARBA" id="ARBA00010118"/>
    </source>
</evidence>
<dbReference type="SMART" id="SM00672">
    <property type="entry name" value="CAP10"/>
    <property type="match status" value="1"/>
</dbReference>
<feature type="signal peptide" evidence="3">
    <location>
        <begin position="1"/>
        <end position="19"/>
    </location>
</feature>
<gene>
    <name evidence="5" type="ORF">CTAYLR_005452</name>
</gene>
<feature type="chain" id="PRO_5042133385" description="Glycosyl transferase CAP10 domain-containing protein" evidence="3">
    <location>
        <begin position="20"/>
        <end position="403"/>
    </location>
</feature>
<dbReference type="EMBL" id="JAQMWT010000139">
    <property type="protein sequence ID" value="KAJ8609494.1"/>
    <property type="molecule type" value="Genomic_DNA"/>
</dbReference>
<dbReference type="PANTHER" id="PTHR12203">
    <property type="entry name" value="KDEL LYS-ASP-GLU-LEU CONTAINING - RELATED"/>
    <property type="match status" value="1"/>
</dbReference>
<keyword evidence="6" id="KW-1185">Reference proteome</keyword>
<dbReference type="InterPro" id="IPR051091">
    <property type="entry name" value="O-Glucosyltr/Glycosyltrsf_90"/>
</dbReference>
<evidence type="ECO:0000256" key="3">
    <source>
        <dbReference type="SAM" id="SignalP"/>
    </source>
</evidence>
<dbReference type="InterPro" id="IPR006598">
    <property type="entry name" value="CAP10"/>
</dbReference>